<evidence type="ECO:0000313" key="2">
    <source>
        <dbReference type="EMBL" id="KAA0258692.1"/>
    </source>
</evidence>
<gene>
    <name evidence="2" type="ORF">FHQ18_04510</name>
</gene>
<dbReference type="GO" id="GO:0043683">
    <property type="term" value="P:type IV pilus assembly"/>
    <property type="evidence" value="ECO:0007669"/>
    <property type="project" value="InterPro"/>
</dbReference>
<keyword evidence="1" id="KW-0472">Membrane</keyword>
<proteinExistence type="predicted"/>
<dbReference type="PANTHER" id="PTHR39555">
    <property type="entry name" value="FIMBRIAL ASSEMBLY PROTEIN PILO-LIKE PROTEIN-RELATED"/>
    <property type="match status" value="1"/>
</dbReference>
<dbReference type="Gene3D" id="3.30.70.60">
    <property type="match status" value="1"/>
</dbReference>
<protein>
    <recommendedName>
        <fullName evidence="4">Type 4a pilus biogenesis protein PilO</fullName>
    </recommendedName>
</protein>
<dbReference type="EMBL" id="VFJB01000004">
    <property type="protein sequence ID" value="KAA0258692.1"/>
    <property type="molecule type" value="Genomic_DNA"/>
</dbReference>
<dbReference type="GO" id="GO:0043107">
    <property type="term" value="P:type IV pilus-dependent motility"/>
    <property type="evidence" value="ECO:0007669"/>
    <property type="project" value="InterPro"/>
</dbReference>
<accession>A0A5A8F8E1</accession>
<dbReference type="InterPro" id="IPR007445">
    <property type="entry name" value="PilO"/>
</dbReference>
<dbReference type="InterPro" id="IPR014717">
    <property type="entry name" value="Transl_elong_EF1B/ribsomal_bS6"/>
</dbReference>
<organism evidence="2 3">
    <name type="scientific">Deferribacter autotrophicus</name>
    <dbReference type="NCBI Taxonomy" id="500465"/>
    <lineage>
        <taxon>Bacteria</taxon>
        <taxon>Pseudomonadati</taxon>
        <taxon>Deferribacterota</taxon>
        <taxon>Deferribacteres</taxon>
        <taxon>Deferribacterales</taxon>
        <taxon>Deferribacteraceae</taxon>
        <taxon>Deferribacter</taxon>
    </lineage>
</organism>
<name>A0A5A8F8E1_9BACT</name>
<keyword evidence="1" id="KW-1133">Transmembrane helix</keyword>
<keyword evidence="3" id="KW-1185">Reference proteome</keyword>
<dbReference type="Proteomes" id="UP000322876">
    <property type="component" value="Unassembled WGS sequence"/>
</dbReference>
<dbReference type="OrthoDB" id="9791647at2"/>
<comment type="caution">
    <text evidence="2">The sequence shown here is derived from an EMBL/GenBank/DDBJ whole genome shotgun (WGS) entry which is preliminary data.</text>
</comment>
<dbReference type="PANTHER" id="PTHR39555:SF1">
    <property type="entry name" value="TYPE IV PILUS INNER MEMBRANE COMPONENT PILO"/>
    <property type="match status" value="1"/>
</dbReference>
<evidence type="ECO:0008006" key="4">
    <source>
        <dbReference type="Google" id="ProtNLM"/>
    </source>
</evidence>
<dbReference type="Pfam" id="PF04350">
    <property type="entry name" value="PilO"/>
    <property type="match status" value="1"/>
</dbReference>
<evidence type="ECO:0000256" key="1">
    <source>
        <dbReference type="SAM" id="Phobius"/>
    </source>
</evidence>
<reference evidence="2 3" key="1">
    <citation type="submission" date="2019-06" db="EMBL/GenBank/DDBJ databases">
        <title>Genomic insights into carbon and energy metabolism of Deferribacter autotrophicus revealed new metabolic traits in the phylum Deferribacteres.</title>
        <authorList>
            <person name="Slobodkin A.I."/>
            <person name="Slobodkina G.B."/>
            <person name="Allioux M."/>
            <person name="Alain K."/>
            <person name="Jebbar M."/>
            <person name="Shadrin V."/>
            <person name="Kublanov I.V."/>
            <person name="Toshchakov S.V."/>
            <person name="Bonch-Osmolovskaya E.A."/>
        </authorList>
    </citation>
    <scope>NUCLEOTIDE SEQUENCE [LARGE SCALE GENOMIC DNA]</scope>
    <source>
        <strain evidence="2 3">SL50</strain>
    </source>
</reference>
<keyword evidence="1" id="KW-0812">Transmembrane</keyword>
<evidence type="ECO:0000313" key="3">
    <source>
        <dbReference type="Proteomes" id="UP000322876"/>
    </source>
</evidence>
<feature type="transmembrane region" description="Helical" evidence="1">
    <location>
        <begin position="12"/>
        <end position="30"/>
    </location>
</feature>
<dbReference type="AlphaFoldDB" id="A0A5A8F8E1"/>
<sequence length="192" mass="22233">MKIISSVPLKFRIVVEVAIIIVIIAVYYFMSYKPQVEEINKLKKRYDSLALSVSRLKPVMLSYKKFKKEFEIVNEQFNRVLKILPNERNYNVLYDQIVGLAERNGIKVSLFQPTGIRKIDDFHSSVNFNMNMEGRFLDLVNFVYRINFLDKIININSLSINPIKDKEGNLILKANLGMNSYMFNVPVSGAAK</sequence>